<dbReference type="AlphaFoldDB" id="A0A652LAQ6"/>
<evidence type="ECO:0000256" key="1">
    <source>
        <dbReference type="SAM" id="MobiDB-lite"/>
    </source>
</evidence>
<protein>
    <recommendedName>
        <fullName evidence="4">Secreted protein</fullName>
    </recommendedName>
</protein>
<accession>A0A652LAQ6</accession>
<evidence type="ECO:0000256" key="2">
    <source>
        <dbReference type="SAM" id="SignalP"/>
    </source>
</evidence>
<dbReference type="RefSeq" id="WP_124279066.1">
    <property type="nucleotide sequence ID" value="NZ_RDBM01000019.1"/>
</dbReference>
<name>A0A652LAQ6_9ACTN</name>
<gene>
    <name evidence="3" type="ORF">EAO74_04775</name>
</gene>
<feature type="signal peptide" evidence="2">
    <location>
        <begin position="1"/>
        <end position="26"/>
    </location>
</feature>
<feature type="region of interest" description="Disordered" evidence="1">
    <location>
        <begin position="112"/>
        <end position="131"/>
    </location>
</feature>
<keyword evidence="2" id="KW-0732">Signal</keyword>
<comment type="caution">
    <text evidence="3">The sequence shown here is derived from an EMBL/GenBank/DDBJ whole genome shotgun (WGS) entry which is preliminary data.</text>
</comment>
<organism evidence="3">
    <name type="scientific">Streptomyces sp. gb1(2016)</name>
    <dbReference type="NCBI Taxonomy" id="1828321"/>
    <lineage>
        <taxon>Bacteria</taxon>
        <taxon>Bacillati</taxon>
        <taxon>Actinomycetota</taxon>
        <taxon>Actinomycetes</taxon>
        <taxon>Kitasatosporales</taxon>
        <taxon>Streptomycetaceae</taxon>
        <taxon>Streptomyces</taxon>
    </lineage>
</organism>
<proteinExistence type="predicted"/>
<evidence type="ECO:0008006" key="4">
    <source>
        <dbReference type="Google" id="ProtNLM"/>
    </source>
</evidence>
<reference evidence="3" key="1">
    <citation type="submission" date="2018-10" db="EMBL/GenBank/DDBJ databases">
        <authorList>
            <person name="Hariharan J."/>
            <person name="Choudoir M.J."/>
            <person name="Diebold P."/>
            <person name="Panke-Buisse K."/>
            <person name="Campbell A.N."/>
            <person name="Buckley D.H."/>
        </authorList>
    </citation>
    <scope>NUCLEOTIDE SEQUENCE</scope>
    <source>
        <strain evidence="3">Gb1</strain>
    </source>
</reference>
<evidence type="ECO:0000313" key="3">
    <source>
        <dbReference type="EMBL" id="TXS33079.1"/>
    </source>
</evidence>
<sequence length="131" mass="13287">MRVTAVRFVLAFLMGFLLAPSPGTHSADAHASAPGIRAAGALPDATAGESHGEYGTCGTPDRGGESNGLLRQRDRHRSATVPGPDAPSRSMVAGDADGMLAPAAVAAMGNAHHSSRSTTAHSSPALQVFRC</sequence>
<dbReference type="EMBL" id="RDBM01000019">
    <property type="protein sequence ID" value="TXS33079.1"/>
    <property type="molecule type" value="Genomic_DNA"/>
</dbReference>
<feature type="region of interest" description="Disordered" evidence="1">
    <location>
        <begin position="40"/>
        <end position="95"/>
    </location>
</feature>
<feature type="chain" id="PRO_5039467190" description="Secreted protein" evidence="2">
    <location>
        <begin position="27"/>
        <end position="131"/>
    </location>
</feature>